<reference evidence="1 2" key="1">
    <citation type="submission" date="2017-05" db="EMBL/GenBank/DDBJ databases">
        <authorList>
            <person name="Song R."/>
            <person name="Chenine A.L."/>
            <person name="Ruprecht R.M."/>
        </authorList>
    </citation>
    <scope>NUCLEOTIDE SEQUENCE [LARGE SCALE GENOMIC DNA]</scope>
    <source>
        <strain evidence="1 2">CECT 8898</strain>
    </source>
</reference>
<dbReference type="SUPFAM" id="SSF55729">
    <property type="entry name" value="Acyl-CoA N-acyltransferases (Nat)"/>
    <property type="match status" value="1"/>
</dbReference>
<protein>
    <recommendedName>
        <fullName evidence="3">N-acetyltransferase domain-containing protein</fullName>
    </recommendedName>
</protein>
<evidence type="ECO:0000313" key="2">
    <source>
        <dbReference type="Proteomes" id="UP000207598"/>
    </source>
</evidence>
<dbReference type="InterPro" id="IPR016181">
    <property type="entry name" value="Acyl_CoA_acyltransferase"/>
</dbReference>
<evidence type="ECO:0000313" key="1">
    <source>
        <dbReference type="EMBL" id="SMX35840.1"/>
    </source>
</evidence>
<name>A0A238JYW0_9RHOB</name>
<proteinExistence type="predicted"/>
<sequence length="149" mass="16882">MRGHPDFVPNPLPRSAALPGFDLAPLTPAEVEEDFAAVTGSAHVLEGLFGDWPQGLTLEDNLYDLAWHDREFDLARSFAWIVRDKDGTYLGCAYLFPEMGQRGTANGFLWVIDHPNRQVLMDQLQAELLAFFAERLRHPVVISWHRPQV</sequence>
<organism evidence="1 2">
    <name type="scientific">Maliponia aquimaris</name>
    <dbReference type="NCBI Taxonomy" id="1673631"/>
    <lineage>
        <taxon>Bacteria</taxon>
        <taxon>Pseudomonadati</taxon>
        <taxon>Pseudomonadota</taxon>
        <taxon>Alphaproteobacteria</taxon>
        <taxon>Rhodobacterales</taxon>
        <taxon>Paracoccaceae</taxon>
        <taxon>Maliponia</taxon>
    </lineage>
</organism>
<dbReference type="AlphaFoldDB" id="A0A238JYW0"/>
<dbReference type="RefSeq" id="WP_094019555.1">
    <property type="nucleotide sequence ID" value="NZ_FXYF01000002.1"/>
</dbReference>
<keyword evidence="2" id="KW-1185">Reference proteome</keyword>
<accession>A0A238JYW0</accession>
<evidence type="ECO:0008006" key="3">
    <source>
        <dbReference type="Google" id="ProtNLM"/>
    </source>
</evidence>
<dbReference type="OrthoDB" id="1424091at2"/>
<dbReference type="EMBL" id="FXYF01000002">
    <property type="protein sequence ID" value="SMX35840.1"/>
    <property type="molecule type" value="Genomic_DNA"/>
</dbReference>
<dbReference type="Proteomes" id="UP000207598">
    <property type="component" value="Unassembled WGS sequence"/>
</dbReference>
<gene>
    <name evidence="1" type="ORF">MAA8898_00662</name>
</gene>